<gene>
    <name evidence="2" type="ORF">F2P56_036968</name>
    <name evidence="1" type="ORF">F2P56_037002</name>
</gene>
<reference evidence="1" key="2">
    <citation type="submission" date="2020-03" db="EMBL/GenBank/DDBJ databases">
        <title>Walnut 2.0.</title>
        <authorList>
            <person name="Marrano A."/>
            <person name="Britton M."/>
            <person name="Zimin A.V."/>
            <person name="Zaini P.A."/>
            <person name="Workman R."/>
            <person name="Puiu D."/>
            <person name="Bianco L."/>
            <person name="Allen B.J."/>
            <person name="Troggio M."/>
            <person name="Leslie C.A."/>
            <person name="Timp W."/>
            <person name="Dendekar A."/>
            <person name="Salzberg S.L."/>
            <person name="Neale D.B."/>
        </authorList>
    </citation>
    <scope>NUCLEOTIDE SEQUENCE</scope>
    <source>
        <tissue evidence="1">Leaves</tissue>
    </source>
</reference>
<comment type="caution">
    <text evidence="1">The sequence shown here is derived from an EMBL/GenBank/DDBJ whole genome shotgun (WGS) entry which is preliminary data.</text>
</comment>
<dbReference type="EMBL" id="LIHL02023771">
    <property type="protein sequence ID" value="KAF5441794.1"/>
    <property type="molecule type" value="Genomic_DNA"/>
</dbReference>
<name>A0A833TUI4_JUGRE</name>
<dbReference type="PANTHER" id="PTHR33116">
    <property type="entry name" value="REVERSE TRANSCRIPTASE ZINC-BINDING DOMAIN-CONTAINING PROTEIN-RELATED-RELATED"/>
    <property type="match status" value="1"/>
</dbReference>
<dbReference type="Gramene" id="Jr_Scaffold_20316_00010_p1">
    <property type="protein sequence ID" value="cds.Jr_Scaffold_20316_00010_p1"/>
    <property type="gene ID" value="Jr_Scaffold_20316_00010"/>
</dbReference>
<dbReference type="AlphaFoldDB" id="A0A833TUI4"/>
<sequence length="221" mass="25180">LLKEAERSRYVPGIQICSGAPKLNHLPFVDDSLIFCTTDVDTNAKLQTLLNQYEVASRQQLNKEKTSIVFSANVDMGKRQTIMNLWSSSQVQQYEKYLGFPPLVGMSRSSAFADIKHRVWLKLQGWKGNMLSQGGREIRLKAIALGIPSYAMSCFKLPSKLCTGIESMMARYWWGQKNAKKKVHWISWKKMCQSKSVAGMGFKDLETFNMAMLAKQAWRLL</sequence>
<dbReference type="Gramene" id="Jr_Scaffold_24982_00010_p1">
    <property type="protein sequence ID" value="cds.Jr_Scaffold_24982_00010_p1"/>
    <property type="gene ID" value="Jr_Scaffold_24982_00010"/>
</dbReference>
<feature type="non-terminal residue" evidence="1">
    <location>
        <position position="1"/>
    </location>
</feature>
<dbReference type="EMBL" id="LIHL02019151">
    <property type="protein sequence ID" value="KAF5441813.1"/>
    <property type="molecule type" value="Genomic_DNA"/>
</dbReference>
<evidence type="ECO:0000313" key="1">
    <source>
        <dbReference type="EMBL" id="KAF5441794.1"/>
    </source>
</evidence>
<accession>A0A833TUI4</accession>
<reference evidence="1" key="1">
    <citation type="submission" date="2015-10" db="EMBL/GenBank/DDBJ databases">
        <authorList>
            <person name="Martinez-Garcia P.J."/>
            <person name="Crepeau M.W."/>
            <person name="Puiu D."/>
            <person name="Gonzalez-Ibeas D."/>
            <person name="Whalen J."/>
            <person name="Stevens K."/>
            <person name="Paul R."/>
            <person name="Butterfield T."/>
            <person name="Britton M."/>
            <person name="Reagan R."/>
            <person name="Chakraborty S."/>
            <person name="Walawage S.L."/>
            <person name="Vasquez-Gross H.A."/>
            <person name="Cardeno C."/>
            <person name="Famula R."/>
            <person name="Pratt K."/>
            <person name="Kuruganti S."/>
            <person name="Aradhya M.K."/>
            <person name="Leslie C.A."/>
            <person name="Dandekar A.M."/>
            <person name="Salzberg S.L."/>
            <person name="Wegrzyn J.L."/>
            <person name="Langley C.H."/>
            <person name="Neale D.B."/>
        </authorList>
    </citation>
    <scope>NUCLEOTIDE SEQUENCE</scope>
    <source>
        <tissue evidence="1">Leaves</tissue>
    </source>
</reference>
<dbReference type="PANTHER" id="PTHR33116:SF86">
    <property type="entry name" value="REVERSE TRANSCRIPTASE DOMAIN-CONTAINING PROTEIN"/>
    <property type="match status" value="1"/>
</dbReference>
<evidence type="ECO:0008006" key="4">
    <source>
        <dbReference type="Google" id="ProtNLM"/>
    </source>
</evidence>
<evidence type="ECO:0000313" key="2">
    <source>
        <dbReference type="EMBL" id="KAF5441813.1"/>
    </source>
</evidence>
<proteinExistence type="predicted"/>
<evidence type="ECO:0000313" key="3">
    <source>
        <dbReference type="Proteomes" id="UP000619265"/>
    </source>
</evidence>
<dbReference type="Proteomes" id="UP000619265">
    <property type="component" value="Unassembled WGS sequence"/>
</dbReference>
<organism evidence="1 3">
    <name type="scientific">Juglans regia</name>
    <name type="common">English walnut</name>
    <dbReference type="NCBI Taxonomy" id="51240"/>
    <lineage>
        <taxon>Eukaryota</taxon>
        <taxon>Viridiplantae</taxon>
        <taxon>Streptophyta</taxon>
        <taxon>Embryophyta</taxon>
        <taxon>Tracheophyta</taxon>
        <taxon>Spermatophyta</taxon>
        <taxon>Magnoliopsida</taxon>
        <taxon>eudicotyledons</taxon>
        <taxon>Gunneridae</taxon>
        <taxon>Pentapetalae</taxon>
        <taxon>rosids</taxon>
        <taxon>fabids</taxon>
        <taxon>Fagales</taxon>
        <taxon>Juglandaceae</taxon>
        <taxon>Juglans</taxon>
    </lineage>
</organism>
<protein>
    <recommendedName>
        <fullName evidence="4">Reverse transcriptase domain-containing protein</fullName>
    </recommendedName>
</protein>